<feature type="compositionally biased region" description="Low complexity" evidence="1">
    <location>
        <begin position="1245"/>
        <end position="1267"/>
    </location>
</feature>
<dbReference type="OrthoDB" id="3216045at2759"/>
<feature type="compositionally biased region" description="Low complexity" evidence="1">
    <location>
        <begin position="454"/>
        <end position="488"/>
    </location>
</feature>
<feature type="compositionally biased region" description="Low complexity" evidence="1">
    <location>
        <begin position="401"/>
        <end position="413"/>
    </location>
</feature>
<feature type="compositionally biased region" description="Polar residues" evidence="1">
    <location>
        <begin position="267"/>
        <end position="278"/>
    </location>
</feature>
<feature type="compositionally biased region" description="Low complexity" evidence="1">
    <location>
        <begin position="916"/>
        <end position="937"/>
    </location>
</feature>
<feature type="compositionally biased region" description="Pro residues" evidence="1">
    <location>
        <begin position="743"/>
        <end position="759"/>
    </location>
</feature>
<dbReference type="VEuPathDB" id="FungiDB:BD410DRAFT_899951"/>
<feature type="compositionally biased region" description="Low complexity" evidence="1">
    <location>
        <begin position="22"/>
        <end position="41"/>
    </location>
</feature>
<feature type="compositionally biased region" description="Low complexity" evidence="1">
    <location>
        <begin position="1282"/>
        <end position="1294"/>
    </location>
</feature>
<feature type="region of interest" description="Disordered" evidence="1">
    <location>
        <begin position="315"/>
        <end position="343"/>
    </location>
</feature>
<feature type="region of interest" description="Disordered" evidence="1">
    <location>
        <begin position="392"/>
        <end position="488"/>
    </location>
</feature>
<proteinExistence type="predicted"/>
<feature type="compositionally biased region" description="Basic and acidic residues" evidence="1">
    <location>
        <begin position="1034"/>
        <end position="1049"/>
    </location>
</feature>
<feature type="compositionally biased region" description="Polar residues" evidence="1">
    <location>
        <begin position="1065"/>
        <end position="1076"/>
    </location>
</feature>
<name>A0A4Y7PWK2_9AGAM</name>
<feature type="compositionally biased region" description="Low complexity" evidence="1">
    <location>
        <begin position="200"/>
        <end position="212"/>
    </location>
</feature>
<dbReference type="Proteomes" id="UP000294933">
    <property type="component" value="Unassembled WGS sequence"/>
</dbReference>
<feature type="compositionally biased region" description="Gly residues" evidence="1">
    <location>
        <begin position="793"/>
        <end position="802"/>
    </location>
</feature>
<feature type="compositionally biased region" description="Low complexity" evidence="1">
    <location>
        <begin position="959"/>
        <end position="1003"/>
    </location>
</feature>
<sequence length="1607" mass="165877">MTTQTSRLPSLPSSPASQIPKPLRSPTSPTSPSRPALSTAGSGSGVGAGALSSSLPSALSLPQLSLLPRHKPLGQNQTSLPQPEGQGTISSTTLAGTSASTPNKLKKPQSQPQPQASSHLYGYVSPGSTTSTPNGGGFSAAMGDIGQSPGNTIHSPTPAPTPAAPSSSTTASPSGSNSGSGTGTGIPKFRSLRNMLGLKSSNSSVSNANGSAESKDTLTTPVHKRAFSTSPKPSPPPIQRPHTAPRPSAPAKSPSLSPSRSQSTAANALTSPESKNNFLPFTSRASISVDRPSLVGLGVGVAGTKPIGMVSSTSSLPFLSSSAPKTSSSTFPRPKNDRGSKMSQGQVYPVISIDGASTTASVSTNTTASSTLSGNGNGAGASGALFRRASADISRPDISRRAASSEISRQSSLPLPPGMGTGMGLGVVIGNKEKDLPDKPKSPRLSPTSPPVLSPTSLSLSPLTPHAPHTPHTPNVNSSPLSPFLSTPSPLSPFSSGFSQSAGLLGGSGGVTSTPIRKSSNHNQSVHSLHDEHQKGRERSSSPPPELAELELGPTGLGGDLSTILEADTSGMSLSKHLPPLESDEENSGSDAGAGRSERDGSGEEVVDLTSPRTINGFPDHPPTNTNSAHDGIDGKAKARGRRHGIIGGTNLDGVNIDGLRLAPSPSPSPSPSPGGLGTPIALHPPLQPGSARESSNRDGDANPNDPPAVSFSFDLGSLDPDLAALLSPHNVPPITTTSTDIPSPPPPPPLTSPSPSPSPSASSPDEPYTLDTDGSDQGQRPTAHAYAYAALEGGGRGGGQGQVSAQSSPPRRTSRSRPSSLAMSSSSHSHTASVSASASATRHSLDSIIHPRVIATALEEMGGVGGSGGRVERSRGSRSPVLAEAHRLGNGSGITRSASASSSTNNFVKSRMWRSYSASTTPTASSTTAAESPTYEVQQPLHAQGKKRSIVPRIFTPSRGLGASQSSASSGEKRAGGASTGATTSASASASASPETRASSALGGAGGPAENGRQQRNAVPTTRSSIDLPSGGRGERDRERDRERERERRSRKRSSSVSEARLSATFNSTSGSGYQHQKRPAAEWLGPRTAKAFAAAGLLDYERDREATPPSAPRSTAFFHRALSERDFPSSSSAPNVGMARSVAAPSRLGVSSTDLSLSRASSWGRRSSASVSGGTRTMTMAELISARGDSASPAPPVPQIATNAIGGGRGGGRMSPAPLSAATTTTTGTGTTGSSAQRSSAVTGLSALSASTGTGTSATSAFGSSPRLREQQHYLHHHQLQQQHQSQLSSHHQNQHLESMLQTLRDKHSIETEALLGALADSQRTTRVLRDENAVLRERIGHLEDQLADVVQRWRETSVQSPARFGGGGGRVRPRTPLSAIMTGGGGGGVSAPNSAGSSPKRERRIHSFLPPGDGDHEVEDYNVRSFGRSWHDRHHDQNHEFTNGKPDIDIKIEPDLEDTTHTQFIRGANTTERPSTKRFSSVSSIFPILPSNMSMLMQEDDNQSADHSGIYSTSSSYVPPPIRSRSVSPTLSTARITYPEQRRGHKTHASVSSVGNVSVTTADFSVADMTGSPGSLHLKPEHERHLGDMISFDLGADDIDVEDL</sequence>
<feature type="compositionally biased region" description="Basic and acidic residues" evidence="1">
    <location>
        <begin position="528"/>
        <end position="540"/>
    </location>
</feature>
<evidence type="ECO:0000313" key="3">
    <source>
        <dbReference type="Proteomes" id="UP000294933"/>
    </source>
</evidence>
<feature type="compositionally biased region" description="Low complexity" evidence="1">
    <location>
        <begin position="245"/>
        <end position="266"/>
    </location>
</feature>
<reference evidence="2 3" key="1">
    <citation type="submission" date="2018-06" db="EMBL/GenBank/DDBJ databases">
        <title>A transcriptomic atlas of mushroom development highlights an independent origin of complex multicellularity.</title>
        <authorList>
            <consortium name="DOE Joint Genome Institute"/>
            <person name="Krizsan K."/>
            <person name="Almasi E."/>
            <person name="Merenyi Z."/>
            <person name="Sahu N."/>
            <person name="Viragh M."/>
            <person name="Koszo T."/>
            <person name="Mondo S."/>
            <person name="Kiss B."/>
            <person name="Balint B."/>
            <person name="Kues U."/>
            <person name="Barry K."/>
            <person name="Hegedus J.C."/>
            <person name="Henrissat B."/>
            <person name="Johnson J."/>
            <person name="Lipzen A."/>
            <person name="Ohm R."/>
            <person name="Nagy I."/>
            <person name="Pangilinan J."/>
            <person name="Yan J."/>
            <person name="Xiong Y."/>
            <person name="Grigoriev I.V."/>
            <person name="Hibbett D.S."/>
            <person name="Nagy L.G."/>
        </authorList>
    </citation>
    <scope>NUCLEOTIDE SEQUENCE [LARGE SCALE GENOMIC DNA]</scope>
    <source>
        <strain evidence="2 3">SZMC22713</strain>
    </source>
</reference>
<protein>
    <submittedName>
        <fullName evidence="2">Uncharacterized protein</fullName>
    </submittedName>
</protein>
<feature type="compositionally biased region" description="Polar residues" evidence="1">
    <location>
        <begin position="1013"/>
        <end position="1028"/>
    </location>
</feature>
<feature type="region of interest" description="Disordered" evidence="1">
    <location>
        <begin position="1"/>
        <end position="54"/>
    </location>
</feature>
<feature type="region of interest" description="Disordered" evidence="1">
    <location>
        <begin position="66"/>
        <end position="278"/>
    </location>
</feature>
<feature type="region of interest" description="Disordered" evidence="1">
    <location>
        <begin position="1210"/>
        <end position="1301"/>
    </location>
</feature>
<evidence type="ECO:0000256" key="1">
    <source>
        <dbReference type="SAM" id="MobiDB-lite"/>
    </source>
</evidence>
<feature type="compositionally biased region" description="Low complexity" evidence="1">
    <location>
        <begin position="164"/>
        <end position="177"/>
    </location>
</feature>
<feature type="compositionally biased region" description="Low complexity" evidence="1">
    <location>
        <begin position="87"/>
        <end position="101"/>
    </location>
</feature>
<organism evidence="2 3">
    <name type="scientific">Rickenella mellea</name>
    <dbReference type="NCBI Taxonomy" id="50990"/>
    <lineage>
        <taxon>Eukaryota</taxon>
        <taxon>Fungi</taxon>
        <taxon>Dikarya</taxon>
        <taxon>Basidiomycota</taxon>
        <taxon>Agaricomycotina</taxon>
        <taxon>Agaricomycetes</taxon>
        <taxon>Hymenochaetales</taxon>
        <taxon>Rickenellaceae</taxon>
        <taxon>Rickenella</taxon>
    </lineage>
</organism>
<keyword evidence="3" id="KW-1185">Reference proteome</keyword>
<feature type="region of interest" description="Disordered" evidence="1">
    <location>
        <begin position="861"/>
        <end position="1077"/>
    </location>
</feature>
<accession>A0A4Y7PWK2</accession>
<gene>
    <name evidence="2" type="ORF">BD410DRAFT_899951</name>
</gene>
<feature type="compositionally biased region" description="Low complexity" evidence="1">
    <location>
        <begin position="1222"/>
        <end position="1238"/>
    </location>
</feature>
<feature type="compositionally biased region" description="Basic and acidic residues" evidence="1">
    <location>
        <begin position="431"/>
        <end position="441"/>
    </location>
</feature>
<feature type="compositionally biased region" description="Polar residues" evidence="1">
    <location>
        <begin position="515"/>
        <end position="527"/>
    </location>
</feature>
<feature type="compositionally biased region" description="Low complexity" evidence="1">
    <location>
        <begin position="108"/>
        <end position="118"/>
    </location>
</feature>
<dbReference type="STRING" id="50990.A0A4Y7PWK2"/>
<feature type="region of interest" description="Disordered" evidence="1">
    <location>
        <begin position="1384"/>
        <end position="1405"/>
    </location>
</feature>
<feature type="region of interest" description="Disordered" evidence="1">
    <location>
        <begin position="1503"/>
        <end position="1533"/>
    </location>
</feature>
<feature type="compositionally biased region" description="Low complexity" evidence="1">
    <location>
        <begin position="733"/>
        <end position="742"/>
    </location>
</feature>
<evidence type="ECO:0000313" key="2">
    <source>
        <dbReference type="EMBL" id="TDL19787.1"/>
    </source>
</evidence>
<feature type="compositionally biased region" description="Low complexity" evidence="1">
    <location>
        <begin position="315"/>
        <end position="329"/>
    </location>
</feature>
<dbReference type="EMBL" id="ML170193">
    <property type="protein sequence ID" value="TDL19787.1"/>
    <property type="molecule type" value="Genomic_DNA"/>
</dbReference>
<feature type="region of interest" description="Disordered" evidence="1">
    <location>
        <begin position="505"/>
        <end position="848"/>
    </location>
</feature>
<feature type="compositionally biased region" description="Low complexity" evidence="1">
    <location>
        <begin position="808"/>
        <end position="843"/>
    </location>
</feature>